<protein>
    <submittedName>
        <fullName evidence="7">Polysaccharide biosynthesis protein</fullName>
    </submittedName>
</protein>
<gene>
    <name evidence="7" type="ORF">E4V82_17720</name>
</gene>
<feature type="transmembrane region" description="Helical" evidence="6">
    <location>
        <begin position="180"/>
        <end position="200"/>
    </location>
</feature>
<dbReference type="GO" id="GO:0005886">
    <property type="term" value="C:plasma membrane"/>
    <property type="evidence" value="ECO:0007669"/>
    <property type="project" value="UniProtKB-SubCell"/>
</dbReference>
<keyword evidence="3 6" id="KW-0812">Transmembrane</keyword>
<evidence type="ECO:0000256" key="3">
    <source>
        <dbReference type="ARBA" id="ARBA00022692"/>
    </source>
</evidence>
<evidence type="ECO:0000256" key="5">
    <source>
        <dbReference type="ARBA" id="ARBA00023136"/>
    </source>
</evidence>
<accession>A0A5N7ISH7</accession>
<keyword evidence="4 6" id="KW-1133">Transmembrane helix</keyword>
<keyword evidence="5 6" id="KW-0472">Membrane</keyword>
<keyword evidence="2" id="KW-1003">Cell membrane</keyword>
<evidence type="ECO:0000313" key="7">
    <source>
        <dbReference type="EMBL" id="MPQ63937.1"/>
    </source>
</evidence>
<feature type="transmembrane region" description="Helical" evidence="6">
    <location>
        <begin position="86"/>
        <end position="112"/>
    </location>
</feature>
<dbReference type="EMBL" id="SPSF01000043">
    <property type="protein sequence ID" value="MPQ63937.1"/>
    <property type="molecule type" value="Genomic_DNA"/>
</dbReference>
<organism evidence="7 8">
    <name type="scientific">Clostridium estertheticum</name>
    <dbReference type="NCBI Taxonomy" id="238834"/>
    <lineage>
        <taxon>Bacteria</taxon>
        <taxon>Bacillati</taxon>
        <taxon>Bacillota</taxon>
        <taxon>Clostridia</taxon>
        <taxon>Eubacteriales</taxon>
        <taxon>Clostridiaceae</taxon>
        <taxon>Clostridium</taxon>
    </lineage>
</organism>
<evidence type="ECO:0000256" key="2">
    <source>
        <dbReference type="ARBA" id="ARBA00022475"/>
    </source>
</evidence>
<feature type="transmembrane region" description="Helical" evidence="6">
    <location>
        <begin position="221"/>
        <end position="243"/>
    </location>
</feature>
<sequence>MTKSRTKLFLENFFVYGLGSVLAKIAPLIMLPIITRLMPDTTYYGLSDLSNITVAFGSAIAVMGMYDAMFRMFFEKDDLEYKREVCASTLNFVLISGIAMCLILFIFKSYFASWIFNDVKYVNLLNFTSFSILITTLSSIAIAPTRMQNKRKIFLITNTISPIIGYGISIPMLMNKNYLYALPTAALVTSSIMLIFFYILNRKWFDFKKVNIPLIKEMLKIGAPLMPVFIIYWIFTSCDRLMISKQMGNSFVGIYGMGAKVASVSQFIYIAFSGGWQYFAFSTMKDEDQVEMTSKIFEYLALVAFSAFVIIIPFTHFIFALFFKGDYVNGYVAFPYLFLSPLLLMLYQTITSQFLVIKKTWPSTVILSLGAVINILLNYFLINAIGIEGSALATLIGYVISVIIACIVLSKMKLIIIPNRMIIMSTVLTLFIVLWRLISPINILPAILMSVPTLMIFCYLYRVDIGMAYKKGKNMLNHVKEESTNI</sequence>
<reference evidence="7 8" key="1">
    <citation type="journal article" date="2019" name="Lett. Appl. Microbiol.">
        <title>A case of 'blown pack' spoilage of vacuum-packaged pork likely associated with Clostridium estertheticum in Canada.</title>
        <authorList>
            <person name="Zhang P."/>
            <person name="Ward P."/>
            <person name="McMullen L.M."/>
            <person name="Yang X."/>
        </authorList>
    </citation>
    <scope>NUCLEOTIDE SEQUENCE [LARGE SCALE GENOMIC DNA]</scope>
    <source>
        <strain evidence="7 8">MA19</strain>
    </source>
</reference>
<name>A0A5N7ISH7_9CLOT</name>
<feature type="transmembrane region" description="Helical" evidence="6">
    <location>
        <begin position="444"/>
        <end position="461"/>
    </location>
</feature>
<dbReference type="AlphaFoldDB" id="A0A5N7ISH7"/>
<feature type="transmembrane region" description="Helical" evidence="6">
    <location>
        <begin position="155"/>
        <end position="174"/>
    </location>
</feature>
<evidence type="ECO:0000256" key="6">
    <source>
        <dbReference type="SAM" id="Phobius"/>
    </source>
</evidence>
<dbReference type="Proteomes" id="UP000342249">
    <property type="component" value="Unassembled WGS sequence"/>
</dbReference>
<feature type="transmembrane region" description="Helical" evidence="6">
    <location>
        <begin position="124"/>
        <end position="143"/>
    </location>
</feature>
<evidence type="ECO:0000256" key="4">
    <source>
        <dbReference type="ARBA" id="ARBA00022989"/>
    </source>
</evidence>
<dbReference type="RefSeq" id="WP_152753339.1">
    <property type="nucleotide sequence ID" value="NZ_SPSE01000044.1"/>
</dbReference>
<proteinExistence type="predicted"/>
<feature type="transmembrane region" description="Helical" evidence="6">
    <location>
        <begin position="296"/>
        <end position="322"/>
    </location>
</feature>
<dbReference type="PANTHER" id="PTHR30250">
    <property type="entry name" value="PST FAMILY PREDICTED COLANIC ACID TRANSPORTER"/>
    <property type="match status" value="1"/>
</dbReference>
<comment type="caution">
    <text evidence="7">The sequence shown here is derived from an EMBL/GenBank/DDBJ whole genome shotgun (WGS) entry which is preliminary data.</text>
</comment>
<feature type="transmembrane region" description="Helical" evidence="6">
    <location>
        <begin position="12"/>
        <end position="34"/>
    </location>
</feature>
<dbReference type="PANTHER" id="PTHR30250:SF11">
    <property type="entry name" value="O-ANTIGEN TRANSPORTER-RELATED"/>
    <property type="match status" value="1"/>
</dbReference>
<feature type="transmembrane region" description="Helical" evidence="6">
    <location>
        <begin position="421"/>
        <end position="438"/>
    </location>
</feature>
<feature type="transmembrane region" description="Helical" evidence="6">
    <location>
        <begin position="263"/>
        <end position="284"/>
    </location>
</feature>
<evidence type="ECO:0000256" key="1">
    <source>
        <dbReference type="ARBA" id="ARBA00004651"/>
    </source>
</evidence>
<comment type="subcellular location">
    <subcellularLocation>
        <location evidence="1">Cell membrane</location>
        <topology evidence="1">Multi-pass membrane protein</topology>
    </subcellularLocation>
</comment>
<feature type="transmembrane region" description="Helical" evidence="6">
    <location>
        <begin position="391"/>
        <end position="409"/>
    </location>
</feature>
<feature type="transmembrane region" description="Helical" evidence="6">
    <location>
        <begin position="334"/>
        <end position="357"/>
    </location>
</feature>
<dbReference type="Pfam" id="PF13440">
    <property type="entry name" value="Polysacc_synt_3"/>
    <property type="match status" value="1"/>
</dbReference>
<evidence type="ECO:0000313" key="8">
    <source>
        <dbReference type="Proteomes" id="UP000342249"/>
    </source>
</evidence>
<feature type="transmembrane region" description="Helical" evidence="6">
    <location>
        <begin position="54"/>
        <end position="74"/>
    </location>
</feature>
<feature type="transmembrane region" description="Helical" evidence="6">
    <location>
        <begin position="364"/>
        <end position="385"/>
    </location>
</feature>
<dbReference type="InterPro" id="IPR050833">
    <property type="entry name" value="Poly_Biosynth_Transport"/>
</dbReference>